<dbReference type="EMBL" id="LOCQ01000023">
    <property type="protein sequence ID" value="OBV41649.1"/>
    <property type="molecule type" value="Genomic_DNA"/>
</dbReference>
<gene>
    <name evidence="1" type="ORF">ASR47_10409</name>
</gene>
<comment type="caution">
    <text evidence="1">The sequence shown here is derived from an EMBL/GenBank/DDBJ whole genome shotgun (WGS) entry which is preliminary data.</text>
</comment>
<accession>A0A1A7C9G5</accession>
<organism evidence="1 2">
    <name type="scientific">Janthinobacterium psychrotolerans</name>
    <dbReference type="NCBI Taxonomy" id="1747903"/>
    <lineage>
        <taxon>Bacteria</taxon>
        <taxon>Pseudomonadati</taxon>
        <taxon>Pseudomonadota</taxon>
        <taxon>Betaproteobacteria</taxon>
        <taxon>Burkholderiales</taxon>
        <taxon>Oxalobacteraceae</taxon>
        <taxon>Janthinobacterium</taxon>
    </lineage>
</organism>
<reference evidence="1 2" key="1">
    <citation type="submission" date="2016-04" db="EMBL/GenBank/DDBJ databases">
        <title>Draft genome sequence of Janthinobacterium psychrotolerans sp. nov., isolated from freshwater sediments in Denmark.</title>
        <authorList>
            <person name="Gong X."/>
            <person name="Skrivergaard S."/>
            <person name="Korsgaard B.S."/>
            <person name="Schreiber L."/>
            <person name="Marshall I.P."/>
            <person name="Finster K."/>
            <person name="Schramm A."/>
        </authorList>
    </citation>
    <scope>NUCLEOTIDE SEQUENCE [LARGE SCALE GENOMIC DNA]</scope>
    <source>
        <strain evidence="1 2">S3-2</strain>
    </source>
</reference>
<keyword evidence="2" id="KW-1185">Reference proteome</keyword>
<dbReference type="Proteomes" id="UP000092713">
    <property type="component" value="Unassembled WGS sequence"/>
</dbReference>
<name>A0A1A7C9G5_9BURK</name>
<proteinExistence type="predicted"/>
<evidence type="ECO:0000313" key="1">
    <source>
        <dbReference type="EMBL" id="OBV41649.1"/>
    </source>
</evidence>
<dbReference type="AlphaFoldDB" id="A0A1A7C9G5"/>
<protein>
    <submittedName>
        <fullName evidence="1">Uncharacterized protein</fullName>
    </submittedName>
</protein>
<dbReference type="STRING" id="1747903.ASR47_10409"/>
<sequence length="118" mass="12861">MEKTRQEICIAALSAANNARKDESGAEAMTLMQSELEARAAYKEREKALEGVRLYSSEQAEALRLARKAITAAEEQRSAASMRRHQTAARAYMAQQEADAIAAIIPTAPAARRLGGRL</sequence>
<dbReference type="RefSeq" id="WP_065305806.1">
    <property type="nucleotide sequence ID" value="NZ_LOCQ01000023.1"/>
</dbReference>
<evidence type="ECO:0000313" key="2">
    <source>
        <dbReference type="Proteomes" id="UP000092713"/>
    </source>
</evidence>